<feature type="domain" description="Scaffolding anchor of CK1" evidence="4">
    <location>
        <begin position="6"/>
        <end position="276"/>
    </location>
</feature>
<dbReference type="Gene3D" id="3.30.870.10">
    <property type="entry name" value="Endonuclease Chain A"/>
    <property type="match status" value="1"/>
</dbReference>
<dbReference type="AlphaFoldDB" id="A0A8D0CFN3"/>
<protein>
    <recommendedName>
        <fullName evidence="4">Scaffolding anchor of CK1 domain-containing protein</fullName>
    </recommendedName>
</protein>
<dbReference type="GO" id="GO:0005829">
    <property type="term" value="C:cytosol"/>
    <property type="evidence" value="ECO:0007669"/>
    <property type="project" value="TreeGrafter"/>
</dbReference>
<dbReference type="GeneTree" id="ENSGT00940000158405"/>
<comment type="subcellular location">
    <subcellularLocation>
        <location evidence="1">Cytoplasm</location>
    </subcellularLocation>
</comment>
<dbReference type="FunFam" id="3.30.870.10:FF:000004">
    <property type="entry name" value="protein FAM83H isoform X2"/>
    <property type="match status" value="1"/>
</dbReference>
<dbReference type="GO" id="GO:0070372">
    <property type="term" value="P:regulation of ERK1 and ERK2 cascade"/>
    <property type="evidence" value="ECO:0007669"/>
    <property type="project" value="TreeGrafter"/>
</dbReference>
<dbReference type="OMA" id="RNWMHAS"/>
<organism evidence="5 6">
    <name type="scientific">Salvator merianae</name>
    <name type="common">Argentine black and white tegu</name>
    <name type="synonym">Tupinambis merianae</name>
    <dbReference type="NCBI Taxonomy" id="96440"/>
    <lineage>
        <taxon>Eukaryota</taxon>
        <taxon>Metazoa</taxon>
        <taxon>Chordata</taxon>
        <taxon>Craniata</taxon>
        <taxon>Vertebrata</taxon>
        <taxon>Euteleostomi</taxon>
        <taxon>Lepidosauria</taxon>
        <taxon>Squamata</taxon>
        <taxon>Bifurcata</taxon>
        <taxon>Unidentata</taxon>
        <taxon>Episquamata</taxon>
        <taxon>Laterata</taxon>
        <taxon>Teiioidea</taxon>
        <taxon>Teiidae</taxon>
        <taxon>Salvator</taxon>
    </lineage>
</organism>
<reference evidence="5" key="1">
    <citation type="submission" date="2025-08" db="UniProtKB">
        <authorList>
            <consortium name="Ensembl"/>
        </authorList>
    </citation>
    <scope>IDENTIFICATION</scope>
</reference>
<accession>A0A8D0CFN3</accession>
<proteinExistence type="inferred from homology"/>
<dbReference type="SUPFAM" id="SSF56024">
    <property type="entry name" value="Phospholipase D/nuclease"/>
    <property type="match status" value="1"/>
</dbReference>
<dbReference type="InterPro" id="IPR012461">
    <property type="entry name" value="SACK1"/>
</dbReference>
<evidence type="ECO:0000256" key="3">
    <source>
        <dbReference type="ARBA" id="ARBA00022490"/>
    </source>
</evidence>
<evidence type="ECO:0000256" key="1">
    <source>
        <dbReference type="ARBA" id="ARBA00004496"/>
    </source>
</evidence>
<dbReference type="GO" id="GO:1902480">
    <property type="term" value="P:protein localization to mitotic spindle"/>
    <property type="evidence" value="ECO:0007669"/>
    <property type="project" value="TreeGrafter"/>
</dbReference>
<keyword evidence="6" id="KW-1185">Reference proteome</keyword>
<dbReference type="Proteomes" id="UP000694421">
    <property type="component" value="Unplaced"/>
</dbReference>
<dbReference type="GO" id="GO:0097431">
    <property type="term" value="C:mitotic spindle pole"/>
    <property type="evidence" value="ECO:0007669"/>
    <property type="project" value="TreeGrafter"/>
</dbReference>
<dbReference type="PANTHER" id="PTHR16181:SF29">
    <property type="entry name" value="PROTEIN FAM83A-RELATED"/>
    <property type="match status" value="1"/>
</dbReference>
<dbReference type="GO" id="GO:0019901">
    <property type="term" value="F:protein kinase binding"/>
    <property type="evidence" value="ECO:0007669"/>
    <property type="project" value="TreeGrafter"/>
</dbReference>
<evidence type="ECO:0000259" key="4">
    <source>
        <dbReference type="Pfam" id="PF07894"/>
    </source>
</evidence>
<comment type="similarity">
    <text evidence="2">Belongs to the FAM83 family.</text>
</comment>
<dbReference type="GO" id="GO:1902808">
    <property type="term" value="P:positive regulation of cell cycle G1/S phase transition"/>
    <property type="evidence" value="ECO:0007669"/>
    <property type="project" value="TreeGrafter"/>
</dbReference>
<dbReference type="InterPro" id="IPR050944">
    <property type="entry name" value="FAM83"/>
</dbReference>
<name>A0A8D0CFN3_SALMN</name>
<sequence length="373" mass="42569">MARCRESDPPTQVYSEVQRLALEELLAADRPAFQAFLRREKVRAFLSEPEIRAILRAAVPPPAANESTAAAEQSLNTSEDCSSLTYFPVQSDVEPPVLELGWPPVLCCQGPTEVETFFQPSFGEIIYPCKEAVRKQIHSAKEVIAIVMDIFTDIDIFCDLLEACKKRRVRVYILLDETFFPYFLKMCHDLGIDLDQEKLLRVRSITGKTFYSRSGIKLVGKAHEKFMLVDSIRVTTGSYSFTWTDGNLNSSNIVTFSGSAVGQFELRFRILYAQSKFANAKRLGICKNYKLEQFFRKTVPSNTLSLSNVMKMDFFRLRTFSANVLNKHELLQLSRDTRYKSNFVIKMPPEFTKTNQSLFLKRTVKIGFIPGTH</sequence>
<evidence type="ECO:0000256" key="2">
    <source>
        <dbReference type="ARBA" id="ARBA00006937"/>
    </source>
</evidence>
<keyword evidence="3" id="KW-0963">Cytoplasm</keyword>
<evidence type="ECO:0000313" key="5">
    <source>
        <dbReference type="Ensembl" id="ENSSMRP00000019339.1"/>
    </source>
</evidence>
<dbReference type="PANTHER" id="PTHR16181">
    <property type="entry name" value="PROTEIN FAM83A-RELATED"/>
    <property type="match status" value="1"/>
</dbReference>
<reference evidence="5" key="2">
    <citation type="submission" date="2025-09" db="UniProtKB">
        <authorList>
            <consortium name="Ensembl"/>
        </authorList>
    </citation>
    <scope>IDENTIFICATION</scope>
</reference>
<dbReference type="GO" id="GO:0032006">
    <property type="term" value="P:regulation of TOR signaling"/>
    <property type="evidence" value="ECO:0007669"/>
    <property type="project" value="TreeGrafter"/>
</dbReference>
<dbReference type="Ensembl" id="ENSSMRT00000022683.1">
    <property type="protein sequence ID" value="ENSSMRP00000019339.1"/>
    <property type="gene ID" value="ENSSMRG00000015075.1"/>
</dbReference>
<dbReference type="Pfam" id="PF07894">
    <property type="entry name" value="SACK1"/>
    <property type="match status" value="1"/>
</dbReference>
<evidence type="ECO:0000313" key="6">
    <source>
        <dbReference type="Proteomes" id="UP000694421"/>
    </source>
</evidence>
<dbReference type="GO" id="GO:0007165">
    <property type="term" value="P:signal transduction"/>
    <property type="evidence" value="ECO:0007669"/>
    <property type="project" value="TreeGrafter"/>
</dbReference>